<protein>
    <submittedName>
        <fullName evidence="2">Uncharacterized protein</fullName>
    </submittedName>
</protein>
<feature type="region of interest" description="Disordered" evidence="1">
    <location>
        <begin position="1"/>
        <end position="20"/>
    </location>
</feature>
<gene>
    <name evidence="2" type="ORF">P167DRAFT_545100</name>
</gene>
<dbReference type="InParanoid" id="A0A3N4KRF0"/>
<dbReference type="OrthoDB" id="5409064at2759"/>
<dbReference type="AlphaFoldDB" id="A0A3N4KRF0"/>
<evidence type="ECO:0000256" key="1">
    <source>
        <dbReference type="SAM" id="MobiDB-lite"/>
    </source>
</evidence>
<evidence type="ECO:0000313" key="3">
    <source>
        <dbReference type="Proteomes" id="UP000277580"/>
    </source>
</evidence>
<evidence type="ECO:0000313" key="2">
    <source>
        <dbReference type="EMBL" id="RPB13090.1"/>
    </source>
</evidence>
<name>A0A3N4KRF0_9PEZI</name>
<dbReference type="Proteomes" id="UP000277580">
    <property type="component" value="Unassembled WGS sequence"/>
</dbReference>
<proteinExistence type="predicted"/>
<reference evidence="2 3" key="1">
    <citation type="journal article" date="2018" name="Nat. Ecol. Evol.">
        <title>Pezizomycetes genomes reveal the molecular basis of ectomycorrhizal truffle lifestyle.</title>
        <authorList>
            <person name="Murat C."/>
            <person name="Payen T."/>
            <person name="Noel B."/>
            <person name="Kuo A."/>
            <person name="Morin E."/>
            <person name="Chen J."/>
            <person name="Kohler A."/>
            <person name="Krizsan K."/>
            <person name="Balestrini R."/>
            <person name="Da Silva C."/>
            <person name="Montanini B."/>
            <person name="Hainaut M."/>
            <person name="Levati E."/>
            <person name="Barry K.W."/>
            <person name="Belfiori B."/>
            <person name="Cichocki N."/>
            <person name="Clum A."/>
            <person name="Dockter R.B."/>
            <person name="Fauchery L."/>
            <person name="Guy J."/>
            <person name="Iotti M."/>
            <person name="Le Tacon F."/>
            <person name="Lindquist E.A."/>
            <person name="Lipzen A."/>
            <person name="Malagnac F."/>
            <person name="Mello A."/>
            <person name="Molinier V."/>
            <person name="Miyauchi S."/>
            <person name="Poulain J."/>
            <person name="Riccioni C."/>
            <person name="Rubini A."/>
            <person name="Sitrit Y."/>
            <person name="Splivallo R."/>
            <person name="Traeger S."/>
            <person name="Wang M."/>
            <person name="Zifcakova L."/>
            <person name="Wipf D."/>
            <person name="Zambonelli A."/>
            <person name="Paolocci F."/>
            <person name="Nowrousian M."/>
            <person name="Ottonello S."/>
            <person name="Baldrian P."/>
            <person name="Spatafora J.W."/>
            <person name="Henrissat B."/>
            <person name="Nagy L.G."/>
            <person name="Aury J.M."/>
            <person name="Wincker P."/>
            <person name="Grigoriev I.V."/>
            <person name="Bonfante P."/>
            <person name="Martin F.M."/>
        </authorList>
    </citation>
    <scope>NUCLEOTIDE SEQUENCE [LARGE SCALE GENOMIC DNA]</scope>
    <source>
        <strain evidence="2 3">CCBAS932</strain>
    </source>
</reference>
<accession>A0A3N4KRF0</accession>
<organism evidence="2 3">
    <name type="scientific">Morchella conica CCBAS932</name>
    <dbReference type="NCBI Taxonomy" id="1392247"/>
    <lineage>
        <taxon>Eukaryota</taxon>
        <taxon>Fungi</taxon>
        <taxon>Dikarya</taxon>
        <taxon>Ascomycota</taxon>
        <taxon>Pezizomycotina</taxon>
        <taxon>Pezizomycetes</taxon>
        <taxon>Pezizales</taxon>
        <taxon>Morchellaceae</taxon>
        <taxon>Morchella</taxon>
    </lineage>
</organism>
<sequence>MSSRSSLKPESNLGWPGSNGPSFRPWPDRIVLRLKLQQFHPYYQGGVPQLDIVFTFPVLISPVFAGFQPDLRSFEILQLAAVGQILITTCNINIPIFCKHLPRNMMQLRTLSSISAEKIFHLVILKQHSHLDNKKISKFKGTMDSCLSVTSTIPNPQHDTTETKLTFPYNQVKLDPSIAESELEKVFKDLYLGIQVETTLGWTAADPSKLTDAIRANALFVKRFEDRGSIFMSAIATSELARAYEVLTGTFWLASISGGDLPQAFRSGSGIIVPSEPVSCLITSYSRYLSCVSSVGWACFTLLTLSAAFRSAAKHLHPDQWEDFSRLIGENKGSFELISRTVDQQLYLPSEPSTEPG</sequence>
<dbReference type="EMBL" id="ML119125">
    <property type="protein sequence ID" value="RPB13090.1"/>
    <property type="molecule type" value="Genomic_DNA"/>
</dbReference>
<keyword evidence="3" id="KW-1185">Reference proteome</keyword>